<reference evidence="2" key="1">
    <citation type="submission" date="2021-01" db="EMBL/GenBank/DDBJ databases">
        <authorList>
            <person name="Corre E."/>
            <person name="Pelletier E."/>
            <person name="Niang G."/>
            <person name="Scheremetjew M."/>
            <person name="Finn R."/>
            <person name="Kale V."/>
            <person name="Holt S."/>
            <person name="Cochrane G."/>
            <person name="Meng A."/>
            <person name="Brown T."/>
            <person name="Cohen L."/>
        </authorList>
    </citation>
    <scope>NUCLEOTIDE SEQUENCE</scope>
    <source>
        <strain evidence="2">Isolate 1302-5</strain>
    </source>
</reference>
<proteinExistence type="predicted"/>
<dbReference type="Pfam" id="PF00173">
    <property type="entry name" value="Cyt-b5"/>
    <property type="match status" value="1"/>
</dbReference>
<protein>
    <recommendedName>
        <fullName evidence="1">Cytochrome b5 heme-binding domain-containing protein</fullName>
    </recommendedName>
</protein>
<dbReference type="AlphaFoldDB" id="A0A7S4IY37"/>
<accession>A0A7S4IY37</accession>
<dbReference type="Gene3D" id="3.10.120.10">
    <property type="entry name" value="Cytochrome b5-like heme/steroid binding domain"/>
    <property type="match status" value="1"/>
</dbReference>
<dbReference type="InterPro" id="IPR001199">
    <property type="entry name" value="Cyt_B5-like_heme/steroid-bd"/>
</dbReference>
<gene>
    <name evidence="2" type="ORF">OAUR00152_LOCUS17230</name>
</gene>
<dbReference type="SUPFAM" id="SSF55856">
    <property type="entry name" value="Cytochrome b5-like heme/steroid binding domain"/>
    <property type="match status" value="1"/>
</dbReference>
<dbReference type="PROSITE" id="PS50255">
    <property type="entry name" value="CYTOCHROME_B5_2"/>
    <property type="match status" value="1"/>
</dbReference>
<dbReference type="EMBL" id="HBKQ01025381">
    <property type="protein sequence ID" value="CAE2243218.1"/>
    <property type="molecule type" value="Transcribed_RNA"/>
</dbReference>
<evidence type="ECO:0000313" key="2">
    <source>
        <dbReference type="EMBL" id="CAE2243218.1"/>
    </source>
</evidence>
<organism evidence="2">
    <name type="scientific">Odontella aurita</name>
    <dbReference type="NCBI Taxonomy" id="265563"/>
    <lineage>
        <taxon>Eukaryota</taxon>
        <taxon>Sar</taxon>
        <taxon>Stramenopiles</taxon>
        <taxon>Ochrophyta</taxon>
        <taxon>Bacillariophyta</taxon>
        <taxon>Mediophyceae</taxon>
        <taxon>Biddulphiophycidae</taxon>
        <taxon>Eupodiscales</taxon>
        <taxon>Odontellaceae</taxon>
        <taxon>Odontella</taxon>
    </lineage>
</organism>
<dbReference type="InterPro" id="IPR036400">
    <property type="entry name" value="Cyt_B5-like_heme/steroid_sf"/>
</dbReference>
<sequence length="307" mass="33379">MRHTQCAYDALFTDLAITLRSEPGGWETRQEEPPAAYLHVSRAGWNDANLNGIHLEAYVLSGQLRARAAVVALHCENFWPAQFRERFVRVITERAGATIEGWNREMERGTVGNFGRWEVKGPTGMSVCEVKVPFGSSPRETVVRVTAQLRRLQTLAGLIDEVIAHCEDQVELNVGAAPAGVGAAMTDAATSNKKVPLQISEQDVTRSNGRDGRPLWVVIDGYVVDASNFADGHPGGLKKILSANDASTGWTGKAFGFSLSTGANAHYPMTGKTFREGVARFESLGRTERVDVNYSSYGAITILGKLV</sequence>
<evidence type="ECO:0000259" key="1">
    <source>
        <dbReference type="PROSITE" id="PS50255"/>
    </source>
</evidence>
<feature type="domain" description="Cytochrome b5 heme-binding" evidence="1">
    <location>
        <begin position="196"/>
        <end position="243"/>
    </location>
</feature>
<name>A0A7S4IY37_9STRA</name>